<name>A0A9W6ZFZ6_9STRA</name>
<keyword evidence="4" id="KW-1185">Reference proteome</keyword>
<feature type="compositionally biased region" description="Basic and acidic residues" evidence="1">
    <location>
        <begin position="170"/>
        <end position="193"/>
    </location>
</feature>
<dbReference type="EMBL" id="BRXZ01003294">
    <property type="protein sequence ID" value="GMH51846.1"/>
    <property type="molecule type" value="Genomic_DNA"/>
</dbReference>
<accession>A0A9W6ZFZ6</accession>
<dbReference type="PROSITE" id="PS50003">
    <property type="entry name" value="PH_DOMAIN"/>
    <property type="match status" value="1"/>
</dbReference>
<organism evidence="3 4">
    <name type="scientific">Triparma retinervis</name>
    <dbReference type="NCBI Taxonomy" id="2557542"/>
    <lineage>
        <taxon>Eukaryota</taxon>
        <taxon>Sar</taxon>
        <taxon>Stramenopiles</taxon>
        <taxon>Ochrophyta</taxon>
        <taxon>Bolidophyceae</taxon>
        <taxon>Parmales</taxon>
        <taxon>Triparmaceae</taxon>
        <taxon>Triparma</taxon>
    </lineage>
</organism>
<dbReference type="AlphaFoldDB" id="A0A9W6ZFZ6"/>
<protein>
    <recommendedName>
        <fullName evidence="2">PH domain-containing protein</fullName>
    </recommendedName>
</protein>
<sequence length="326" mass="36621">MNFGSSMFKGKMKEMKSKFMDKEMYMYLVDEFTNEPVYDDSELYPKVIETKSDLVDQHMPMMRVGLQAMAVMNGAAGLASCFCPGVPSRLVPKGLMEKATKFEAIARKDEEMEKKDEVVAKKDREILEKEAQIANLLDQLGLASKGNSKGNKKKPRAISRVAPEPPGDVQKLRTEMEEVRRESEELRRKLRAADSRALATSMSNLSSSPMASGSFSGSFSQEERGLLAATAVFKKGELLKKSKYRGKWQLRSITLTSDGKFSWIGGGSRHSGHVYLTVNSLASIEEPKGELWPFTLITEERKMLYASKTMEERDEWCEAITKFCSS</sequence>
<dbReference type="InterPro" id="IPR001849">
    <property type="entry name" value="PH_domain"/>
</dbReference>
<dbReference type="SUPFAM" id="SSF50729">
    <property type="entry name" value="PH domain-like"/>
    <property type="match status" value="1"/>
</dbReference>
<evidence type="ECO:0000313" key="3">
    <source>
        <dbReference type="EMBL" id="GMH51846.1"/>
    </source>
</evidence>
<feature type="domain" description="PH" evidence="2">
    <location>
        <begin position="231"/>
        <end position="325"/>
    </location>
</feature>
<reference evidence="3" key="1">
    <citation type="submission" date="2022-07" db="EMBL/GenBank/DDBJ databases">
        <title>Genome analysis of Parmales, a sister group of diatoms, reveals the evolutionary specialization of diatoms from phago-mixotrophs to photoautotrophs.</title>
        <authorList>
            <person name="Ban H."/>
            <person name="Sato S."/>
            <person name="Yoshikawa S."/>
            <person name="Kazumasa Y."/>
            <person name="Nakamura Y."/>
            <person name="Ichinomiya M."/>
            <person name="Saitoh K."/>
            <person name="Sato N."/>
            <person name="Blanc-Mathieu R."/>
            <person name="Endo H."/>
            <person name="Kuwata A."/>
            <person name="Ogata H."/>
        </authorList>
    </citation>
    <scope>NUCLEOTIDE SEQUENCE</scope>
</reference>
<evidence type="ECO:0000256" key="1">
    <source>
        <dbReference type="SAM" id="MobiDB-lite"/>
    </source>
</evidence>
<dbReference type="InterPro" id="IPR011993">
    <property type="entry name" value="PH-like_dom_sf"/>
</dbReference>
<comment type="caution">
    <text evidence="3">The sequence shown here is derived from an EMBL/GenBank/DDBJ whole genome shotgun (WGS) entry which is preliminary data.</text>
</comment>
<evidence type="ECO:0000259" key="2">
    <source>
        <dbReference type="PROSITE" id="PS50003"/>
    </source>
</evidence>
<dbReference type="Proteomes" id="UP001165082">
    <property type="component" value="Unassembled WGS sequence"/>
</dbReference>
<dbReference type="Gene3D" id="2.30.29.30">
    <property type="entry name" value="Pleckstrin-homology domain (PH domain)/Phosphotyrosine-binding domain (PTB)"/>
    <property type="match status" value="1"/>
</dbReference>
<feature type="region of interest" description="Disordered" evidence="1">
    <location>
        <begin position="144"/>
        <end position="193"/>
    </location>
</feature>
<evidence type="ECO:0000313" key="4">
    <source>
        <dbReference type="Proteomes" id="UP001165082"/>
    </source>
</evidence>
<gene>
    <name evidence="3" type="ORF">TrRE_jg3289</name>
</gene>
<proteinExistence type="predicted"/>